<dbReference type="Gene3D" id="2.60.40.1110">
    <property type="match status" value="1"/>
</dbReference>
<dbReference type="STRING" id="4155.A0A022QK67"/>
<dbReference type="Gene3D" id="1.20.58.2220">
    <property type="entry name" value="Formin, FH2 domain"/>
    <property type="match status" value="1"/>
</dbReference>
<dbReference type="PROSITE" id="PS51182">
    <property type="entry name" value="C2_TENSIN"/>
    <property type="match status" value="1"/>
</dbReference>
<dbReference type="InterPro" id="IPR014020">
    <property type="entry name" value="Tensin_C2-dom"/>
</dbReference>
<dbReference type="SMART" id="SM01326">
    <property type="entry name" value="PTEN_C2"/>
    <property type="match status" value="1"/>
</dbReference>
<sequence length="820" mass="90212">MSLLSRFFYKRPPDGLLELSDRVYVFDSCFSTEVLPEGIYQLYLHEIITELHEEFPESSFLAFNFREGEKRSQFAEILCEYDVTVMDYPRQYEGCPLLPLSLIHHFLRVSESWLSVGNCHNVVLLHCERGGWPLLAFVLASFLVFRKLHSGERKTLEMVYREGPRGLLQLLSPLNPFPSQLRYLQYVSRRNISPEWPPPERPLSLDCLILRAIPRFDGQKGCRPIIRVYVFIHVAMPINFVQKDSDVIKIDIQCLVQGDVVLECVHFDMDPEREVMMFRIMFNTAFIRSNILMLNCENLDILWESKARFPKGFRAEVLFGDVESRSPSKVHTAMLNGEEKGGLPMEAFSRVQELFNGVDWVDSGDDAALWLFKQLTVLNDVKDLSMLRRMSGYSSPLDSEEENNASSVADSLDFLDSEKVSAASEFNLLDDRSSMDSTFEEVSYLRPFDDQVKPIMSTLTNPVLSMTTDDRPLDSLASSESSKEVEVLNAEISANDSPTLQLSLQRSSVSDSTTSSEVPSPPPPPPLPMSSNKTTTIPPPPPPPPPPLSAFQVHPHLRLLHFLVVVQPRPHLPPPPGRGSAPPPPPPPPGRGSAPAPPPPPPGRGSAPAPPPPPPGRGSAPAPPPPPGRGSGPVPPPPPPGQGSAPAVPPPPPGHGSGIAPPPLPGGKSSSAPPPPSLGRGRGLPSARGRASTETRKSDEVDISEIFVALSLHVHFKYLTFQAPEIDISELESLFSVATASDAANKAAGSRGSKVNKPEKVQLVDLRRAYNCEIMLTKIKIPLPDMINAILALDSSALDIDQVENLIKFCPTKEEMETLK</sequence>
<feature type="non-terminal residue" evidence="6">
    <location>
        <position position="820"/>
    </location>
</feature>
<proteinExistence type="inferred from homology"/>
<keyword evidence="7" id="KW-1185">Reference proteome</keyword>
<reference evidence="6 7" key="1">
    <citation type="journal article" date="2013" name="Proc. Natl. Acad. Sci. U.S.A.">
        <title>Fine-scale variation in meiotic recombination in Mimulus inferred from population shotgun sequencing.</title>
        <authorList>
            <person name="Hellsten U."/>
            <person name="Wright K.M."/>
            <person name="Jenkins J."/>
            <person name="Shu S."/>
            <person name="Yuan Y."/>
            <person name="Wessler S.R."/>
            <person name="Schmutz J."/>
            <person name="Willis J.H."/>
            <person name="Rokhsar D.S."/>
        </authorList>
    </citation>
    <scope>NUCLEOTIDE SEQUENCE [LARGE SCALE GENOMIC DNA]</scope>
    <source>
        <strain evidence="7">cv. DUN x IM62</strain>
    </source>
</reference>
<feature type="compositionally biased region" description="Pro residues" evidence="3">
    <location>
        <begin position="570"/>
        <end position="665"/>
    </location>
</feature>
<organism evidence="6 7">
    <name type="scientific">Erythranthe guttata</name>
    <name type="common">Yellow monkey flower</name>
    <name type="synonym">Mimulus guttatus</name>
    <dbReference type="NCBI Taxonomy" id="4155"/>
    <lineage>
        <taxon>Eukaryota</taxon>
        <taxon>Viridiplantae</taxon>
        <taxon>Streptophyta</taxon>
        <taxon>Embryophyta</taxon>
        <taxon>Tracheophyta</taxon>
        <taxon>Spermatophyta</taxon>
        <taxon>Magnoliopsida</taxon>
        <taxon>eudicotyledons</taxon>
        <taxon>Gunneridae</taxon>
        <taxon>Pentapetalae</taxon>
        <taxon>asterids</taxon>
        <taxon>lamiids</taxon>
        <taxon>Lamiales</taxon>
        <taxon>Phrymaceae</taxon>
        <taxon>Erythranthe</taxon>
    </lineage>
</organism>
<evidence type="ECO:0008006" key="8">
    <source>
        <dbReference type="Google" id="ProtNLM"/>
    </source>
</evidence>
<feature type="compositionally biased region" description="Polar residues" evidence="3">
    <location>
        <begin position="492"/>
        <end position="506"/>
    </location>
</feature>
<feature type="region of interest" description="Disordered" evidence="3">
    <location>
        <begin position="492"/>
        <end position="551"/>
    </location>
</feature>
<evidence type="ECO:0000259" key="5">
    <source>
        <dbReference type="PROSITE" id="PS51444"/>
    </source>
</evidence>
<dbReference type="PROSITE" id="PS51444">
    <property type="entry name" value="FH2"/>
    <property type="match status" value="1"/>
</dbReference>
<dbReference type="SUPFAM" id="SSF52799">
    <property type="entry name" value="(Phosphotyrosine protein) phosphatases II"/>
    <property type="match status" value="1"/>
</dbReference>
<evidence type="ECO:0000313" key="7">
    <source>
        <dbReference type="Proteomes" id="UP000030748"/>
    </source>
</evidence>
<gene>
    <name evidence="6" type="ORF">MIMGU_mgv1a0004991mg</name>
</gene>
<feature type="region of interest" description="Disordered" evidence="3">
    <location>
        <begin position="568"/>
        <end position="699"/>
    </location>
</feature>
<feature type="region of interest" description="Disordered" evidence="3">
    <location>
        <begin position="463"/>
        <end position="482"/>
    </location>
</feature>
<dbReference type="InterPro" id="IPR035892">
    <property type="entry name" value="C2_domain_sf"/>
</dbReference>
<protein>
    <recommendedName>
        <fullName evidence="8">Formin-like protein</fullName>
    </recommendedName>
</protein>
<evidence type="ECO:0000256" key="1">
    <source>
        <dbReference type="ARBA" id="ARBA00006468"/>
    </source>
</evidence>
<dbReference type="Pfam" id="PF10409">
    <property type="entry name" value="PTEN_C2"/>
    <property type="match status" value="1"/>
</dbReference>
<accession>A0A022QK67</accession>
<dbReference type="PANTHER" id="PTHR45733:SF17">
    <property type="entry name" value="FORMIN-LIKE PROTEIN 14"/>
    <property type="match status" value="1"/>
</dbReference>
<feature type="domain" description="C2 tensin-type" evidence="4">
    <location>
        <begin position="200"/>
        <end position="322"/>
    </location>
</feature>
<keyword evidence="2" id="KW-0378">Hydrolase</keyword>
<feature type="compositionally biased region" description="Pro residues" evidence="3">
    <location>
        <begin position="537"/>
        <end position="548"/>
    </location>
</feature>
<dbReference type="SUPFAM" id="SSF101447">
    <property type="entry name" value="Formin homology 2 domain (FH2 domain)"/>
    <property type="match status" value="1"/>
</dbReference>
<feature type="compositionally biased region" description="Low complexity" evidence="3">
    <location>
        <begin position="507"/>
        <end position="518"/>
    </location>
</feature>
<evidence type="ECO:0000313" key="6">
    <source>
        <dbReference type="EMBL" id="EYU29102.1"/>
    </source>
</evidence>
<comment type="similarity">
    <text evidence="1">Belongs to the formin-like family. Class-II subfamily.</text>
</comment>
<dbReference type="PANTHER" id="PTHR45733">
    <property type="entry name" value="FORMIN-J"/>
    <property type="match status" value="1"/>
</dbReference>
<feature type="domain" description="FH2" evidence="5">
    <location>
        <begin position="685"/>
        <end position="820"/>
    </location>
</feature>
<evidence type="ECO:0000256" key="3">
    <source>
        <dbReference type="SAM" id="MobiDB-lite"/>
    </source>
</evidence>
<dbReference type="GO" id="GO:0004721">
    <property type="term" value="F:phosphoprotein phosphatase activity"/>
    <property type="evidence" value="ECO:0007669"/>
    <property type="project" value="UniProtKB-KW"/>
</dbReference>
<dbReference type="EMBL" id="KI631268">
    <property type="protein sequence ID" value="EYU29102.1"/>
    <property type="molecule type" value="Genomic_DNA"/>
</dbReference>
<dbReference type="AlphaFoldDB" id="A0A022QK67"/>
<dbReference type="InterPro" id="IPR051144">
    <property type="entry name" value="Formin_homology_domain"/>
</dbReference>
<dbReference type="Pfam" id="PF02181">
    <property type="entry name" value="FH2"/>
    <property type="match status" value="1"/>
</dbReference>
<dbReference type="Proteomes" id="UP000030748">
    <property type="component" value="Unassembled WGS sequence"/>
</dbReference>
<dbReference type="Gene3D" id="3.90.190.10">
    <property type="entry name" value="Protein tyrosine phosphatase superfamily"/>
    <property type="match status" value="1"/>
</dbReference>
<evidence type="ECO:0000259" key="4">
    <source>
        <dbReference type="PROSITE" id="PS51182"/>
    </source>
</evidence>
<keyword evidence="2" id="KW-0904">Protein phosphatase</keyword>
<evidence type="ECO:0000256" key="2">
    <source>
        <dbReference type="ARBA" id="ARBA00022912"/>
    </source>
</evidence>
<feature type="compositionally biased region" description="Pro residues" evidence="3">
    <location>
        <begin position="519"/>
        <end position="528"/>
    </location>
</feature>
<dbReference type="InterPro" id="IPR029021">
    <property type="entry name" value="Prot-tyrosine_phosphatase-like"/>
</dbReference>
<dbReference type="InterPro" id="IPR015425">
    <property type="entry name" value="FH2_Formin"/>
</dbReference>
<name>A0A022QK67_ERYGU</name>
<dbReference type="SUPFAM" id="SSF49562">
    <property type="entry name" value="C2 domain (Calcium/lipid-binding domain, CaLB)"/>
    <property type="match status" value="1"/>
</dbReference>
<dbReference type="InterPro" id="IPR042201">
    <property type="entry name" value="FH2_Formin_sf"/>
</dbReference>